<dbReference type="InterPro" id="IPR006139">
    <property type="entry name" value="D-isomer_2_OHA_DH_cat_dom"/>
</dbReference>
<name>A0A9W8NPC0_9PEZI</name>
<dbReference type="InterPro" id="IPR029753">
    <property type="entry name" value="D-isomer_DH_CS"/>
</dbReference>
<dbReference type="GO" id="GO:0016616">
    <property type="term" value="F:oxidoreductase activity, acting on the CH-OH group of donors, NAD or NADP as acceptor"/>
    <property type="evidence" value="ECO:0007669"/>
    <property type="project" value="InterPro"/>
</dbReference>
<dbReference type="InterPro" id="IPR006140">
    <property type="entry name" value="D-isomer_DH_NAD-bd"/>
</dbReference>
<comment type="similarity">
    <text evidence="1 4">Belongs to the D-isomer specific 2-hydroxyacid dehydrogenase family.</text>
</comment>
<dbReference type="SUPFAM" id="SSF52283">
    <property type="entry name" value="Formate/glycerate dehydrogenase catalytic domain-like"/>
    <property type="match status" value="1"/>
</dbReference>
<dbReference type="InterPro" id="IPR050418">
    <property type="entry name" value="D-iso_2-hydroxyacid_DH_PdxB"/>
</dbReference>
<dbReference type="InterPro" id="IPR036291">
    <property type="entry name" value="NAD(P)-bd_dom_sf"/>
</dbReference>
<keyword evidence="8" id="KW-1185">Reference proteome</keyword>
<dbReference type="Pfam" id="PF02826">
    <property type="entry name" value="2-Hacid_dh_C"/>
    <property type="match status" value="1"/>
</dbReference>
<dbReference type="EMBL" id="JANPWZ010000011">
    <property type="protein sequence ID" value="KAJ3580384.1"/>
    <property type="molecule type" value="Genomic_DNA"/>
</dbReference>
<protein>
    <recommendedName>
        <fullName evidence="9">D-3-phosphoglycerate dehydrogenase</fullName>
    </recommendedName>
</protein>
<gene>
    <name evidence="7" type="ORF">NPX13_g176</name>
</gene>
<keyword evidence="3" id="KW-0520">NAD</keyword>
<sequence length="323" mass="35058">MAPGALLPEDTLPVTFDKPTIYVMDKFHPKVEEYLKEHSNPIFPGDPKHGQWHQKAQYILVRSAHLTVDDVESCPRLLAVGKQGVGTDKIDAAACKKRGIRIFNTPGVNARAVAELVLTLTMATARGVGRIVSRQSEGVLVPKETCKGLILHKRKLGLIGMGNIGKMAAQIFRGAFEATVIAYDPYLPADAWSDLPHERAGIIEDVLRTADVISVHVPLTESTRNLISYEQMKMMKPDAIIINTARGGIVNEADLEVAVREGLIWGAGLDCHEQEPPSKEKYGGLWDLGVVSTPHIGAATDQTQMETGMAAAQKLLAFATGKP</sequence>
<reference evidence="7" key="1">
    <citation type="submission" date="2022-07" db="EMBL/GenBank/DDBJ databases">
        <title>Genome Sequence of Xylaria arbuscula.</title>
        <authorList>
            <person name="Buettner E."/>
        </authorList>
    </citation>
    <scope>NUCLEOTIDE SEQUENCE</scope>
    <source>
        <strain evidence="7">VT107</strain>
    </source>
</reference>
<evidence type="ECO:0000256" key="1">
    <source>
        <dbReference type="ARBA" id="ARBA00005854"/>
    </source>
</evidence>
<comment type="caution">
    <text evidence="7">The sequence shown here is derived from an EMBL/GenBank/DDBJ whole genome shotgun (WGS) entry which is preliminary data.</text>
</comment>
<accession>A0A9W8NPC0</accession>
<dbReference type="Gene3D" id="3.40.50.720">
    <property type="entry name" value="NAD(P)-binding Rossmann-like Domain"/>
    <property type="match status" value="2"/>
</dbReference>
<evidence type="ECO:0008006" key="9">
    <source>
        <dbReference type="Google" id="ProtNLM"/>
    </source>
</evidence>
<proteinExistence type="inferred from homology"/>
<feature type="domain" description="D-isomer specific 2-hydroxyacid dehydrogenase catalytic" evidence="5">
    <location>
        <begin position="22"/>
        <end position="322"/>
    </location>
</feature>
<dbReference type="PROSITE" id="PS00671">
    <property type="entry name" value="D_2_HYDROXYACID_DH_3"/>
    <property type="match status" value="1"/>
</dbReference>
<dbReference type="GO" id="GO:0051287">
    <property type="term" value="F:NAD binding"/>
    <property type="evidence" value="ECO:0007669"/>
    <property type="project" value="InterPro"/>
</dbReference>
<evidence type="ECO:0000256" key="3">
    <source>
        <dbReference type="ARBA" id="ARBA00023027"/>
    </source>
</evidence>
<dbReference type="PANTHER" id="PTHR43761:SF1">
    <property type="entry name" value="D-ISOMER SPECIFIC 2-HYDROXYACID DEHYDROGENASE CATALYTIC DOMAIN-CONTAINING PROTEIN-RELATED"/>
    <property type="match status" value="1"/>
</dbReference>
<dbReference type="Proteomes" id="UP001148614">
    <property type="component" value="Unassembled WGS sequence"/>
</dbReference>
<dbReference type="VEuPathDB" id="FungiDB:F4678DRAFT_450437"/>
<dbReference type="Pfam" id="PF00389">
    <property type="entry name" value="2-Hacid_dh"/>
    <property type="match status" value="1"/>
</dbReference>
<evidence type="ECO:0000256" key="2">
    <source>
        <dbReference type="ARBA" id="ARBA00023002"/>
    </source>
</evidence>
<evidence type="ECO:0000259" key="5">
    <source>
        <dbReference type="Pfam" id="PF00389"/>
    </source>
</evidence>
<dbReference type="SUPFAM" id="SSF51735">
    <property type="entry name" value="NAD(P)-binding Rossmann-fold domains"/>
    <property type="match status" value="1"/>
</dbReference>
<evidence type="ECO:0000259" key="6">
    <source>
        <dbReference type="Pfam" id="PF02826"/>
    </source>
</evidence>
<feature type="domain" description="D-isomer specific 2-hydroxyacid dehydrogenase NAD-binding" evidence="6">
    <location>
        <begin position="119"/>
        <end position="297"/>
    </location>
</feature>
<evidence type="ECO:0000313" key="7">
    <source>
        <dbReference type="EMBL" id="KAJ3580384.1"/>
    </source>
</evidence>
<dbReference type="PROSITE" id="PS00670">
    <property type="entry name" value="D_2_HYDROXYACID_DH_2"/>
    <property type="match status" value="1"/>
</dbReference>
<keyword evidence="2 4" id="KW-0560">Oxidoreductase</keyword>
<dbReference type="AlphaFoldDB" id="A0A9W8NPC0"/>
<evidence type="ECO:0000256" key="4">
    <source>
        <dbReference type="RuleBase" id="RU003719"/>
    </source>
</evidence>
<evidence type="ECO:0000313" key="8">
    <source>
        <dbReference type="Proteomes" id="UP001148614"/>
    </source>
</evidence>
<dbReference type="PANTHER" id="PTHR43761">
    <property type="entry name" value="D-ISOMER SPECIFIC 2-HYDROXYACID DEHYDROGENASE FAMILY PROTEIN (AFU_ORTHOLOGUE AFUA_1G13630)"/>
    <property type="match status" value="1"/>
</dbReference>
<organism evidence="7 8">
    <name type="scientific">Xylaria arbuscula</name>
    <dbReference type="NCBI Taxonomy" id="114810"/>
    <lineage>
        <taxon>Eukaryota</taxon>
        <taxon>Fungi</taxon>
        <taxon>Dikarya</taxon>
        <taxon>Ascomycota</taxon>
        <taxon>Pezizomycotina</taxon>
        <taxon>Sordariomycetes</taxon>
        <taxon>Xylariomycetidae</taxon>
        <taxon>Xylariales</taxon>
        <taxon>Xylariaceae</taxon>
        <taxon>Xylaria</taxon>
    </lineage>
</organism>